<dbReference type="GO" id="GO:0052927">
    <property type="term" value="F:CC tRNA cytidylyltransferase activity"/>
    <property type="evidence" value="ECO:0007669"/>
    <property type="project" value="TreeGrafter"/>
</dbReference>
<dbReference type="Pfam" id="PF01743">
    <property type="entry name" value="PolyA_pol"/>
    <property type="match status" value="1"/>
</dbReference>
<feature type="domain" description="Poly A polymerase head" evidence="5">
    <location>
        <begin position="33"/>
        <end position="174"/>
    </location>
</feature>
<organism evidence="6">
    <name type="scientific">Noccaea caerulescens</name>
    <name type="common">Alpine penny-cress</name>
    <name type="synonym">Thlaspi caerulescens</name>
    <dbReference type="NCBI Taxonomy" id="107243"/>
    <lineage>
        <taxon>Eukaryota</taxon>
        <taxon>Viridiplantae</taxon>
        <taxon>Streptophyta</taxon>
        <taxon>Embryophyta</taxon>
        <taxon>Tracheophyta</taxon>
        <taxon>Spermatophyta</taxon>
        <taxon>Magnoliopsida</taxon>
        <taxon>eudicotyledons</taxon>
        <taxon>Gunneridae</taxon>
        <taxon>Pentapetalae</taxon>
        <taxon>rosids</taxon>
        <taxon>malvids</taxon>
        <taxon>Brassicales</taxon>
        <taxon>Brassicaceae</taxon>
        <taxon>Coluteocarpeae</taxon>
        <taxon>Noccaea</taxon>
    </lineage>
</organism>
<dbReference type="GO" id="GO:0003723">
    <property type="term" value="F:RNA binding"/>
    <property type="evidence" value="ECO:0007669"/>
    <property type="project" value="UniProtKB-KW"/>
</dbReference>
<dbReference type="GO" id="GO:0001680">
    <property type="term" value="P:tRNA 3'-terminal CCA addition"/>
    <property type="evidence" value="ECO:0007669"/>
    <property type="project" value="TreeGrafter"/>
</dbReference>
<keyword evidence="3 4" id="KW-0694">RNA-binding</keyword>
<evidence type="ECO:0000256" key="3">
    <source>
        <dbReference type="ARBA" id="ARBA00022884"/>
    </source>
</evidence>
<dbReference type="Gene3D" id="3.30.460.10">
    <property type="entry name" value="Beta Polymerase, domain 2"/>
    <property type="match status" value="1"/>
</dbReference>
<dbReference type="EMBL" id="GEVM01005432">
    <property type="protein sequence ID" value="JAV00507.1"/>
    <property type="molecule type" value="Transcribed_RNA"/>
</dbReference>
<sequence length="363" mass="40771">MTTVERIHVTENERQIFDLLLRAVGNFSPKTKLRVAGGWVRDKLLGQDSSDIDIAISNMFPRDFLVKLNDYLCSQGEDEVQGHVIESKPAQGKQKPPLETVKMSLYNHSIDLVHLRSDVYAGDSRIPVKVEFASPEEDAFRRDLTINSLFYNIHTGLVEDLTGRGIDDLKAGRIATPLHARDTFLEDPLRVLRAIRFGARFGFTLDEQLKEAASSEEVRVAIAGKISRERIGNEIDLMISGNRPITAVNLLSDLKLLGLVFALPASSEPAPSENCVSLCRAYMEAMWNLIQTPGLVNLSGEQIRHAMYAALLLPFRKMVYKEKKRKSAPVVNYILKVSMKRKSSDAETVRLLIYTVPRGDSYR</sequence>
<evidence type="ECO:0000256" key="4">
    <source>
        <dbReference type="RuleBase" id="RU003953"/>
    </source>
</evidence>
<gene>
    <name evidence="6" type="ORF">MP_TR18055_c0_g1_i1_g.51742</name>
</gene>
<dbReference type="Gene3D" id="1.10.3090.10">
    <property type="entry name" value="cca-adding enzyme, domain 2"/>
    <property type="match status" value="1"/>
</dbReference>
<dbReference type="CDD" id="cd05398">
    <property type="entry name" value="NT_ClassII-CCAase"/>
    <property type="match status" value="1"/>
</dbReference>
<evidence type="ECO:0000256" key="1">
    <source>
        <dbReference type="ARBA" id="ARBA00007265"/>
    </source>
</evidence>
<dbReference type="GO" id="GO:0052929">
    <property type="term" value="F:ATP:3'-cytidine-cytidine-tRNA adenylyltransferase activity"/>
    <property type="evidence" value="ECO:0007669"/>
    <property type="project" value="TreeGrafter"/>
</dbReference>
<dbReference type="AlphaFoldDB" id="A0A1J3K7B5"/>
<comment type="similarity">
    <text evidence="1 4">Belongs to the tRNA nucleotidyltransferase/poly(A) polymerase family.</text>
</comment>
<evidence type="ECO:0000259" key="5">
    <source>
        <dbReference type="Pfam" id="PF01743"/>
    </source>
</evidence>
<evidence type="ECO:0000313" key="6">
    <source>
        <dbReference type="EMBL" id="JAV00507.1"/>
    </source>
</evidence>
<dbReference type="InterPro" id="IPR043519">
    <property type="entry name" value="NT_sf"/>
</dbReference>
<proteinExistence type="inferred from homology"/>
<dbReference type="SUPFAM" id="SSF81301">
    <property type="entry name" value="Nucleotidyltransferase"/>
    <property type="match status" value="1"/>
</dbReference>
<dbReference type="PANTHER" id="PTHR13734:SF6">
    <property type="entry name" value="GENOME ASSEMBLY, CHROMOSOME: A08"/>
    <property type="match status" value="1"/>
</dbReference>
<dbReference type="PANTHER" id="PTHR13734">
    <property type="entry name" value="TRNA-NUCLEOTIDYLTRANSFERASE"/>
    <property type="match status" value="1"/>
</dbReference>
<reference evidence="6" key="1">
    <citation type="submission" date="2016-07" db="EMBL/GenBank/DDBJ databases">
        <title>De novo transcriptome assembly of four accessions of the metal hyperaccumulator plant Noccaea caerulescens.</title>
        <authorList>
            <person name="Blande D."/>
            <person name="Halimaa P."/>
            <person name="Tervahauta A.I."/>
            <person name="Aarts M.G."/>
            <person name="Karenlampi S.O."/>
        </authorList>
    </citation>
    <scope>NUCLEOTIDE SEQUENCE</scope>
</reference>
<keyword evidence="2 4" id="KW-0808">Transferase</keyword>
<name>A0A1J3K7B5_NOCCA</name>
<accession>A0A1J3K7B5</accession>
<evidence type="ECO:0000256" key="2">
    <source>
        <dbReference type="ARBA" id="ARBA00022679"/>
    </source>
</evidence>
<protein>
    <submittedName>
        <fullName evidence="6">CCA tRNA nucleotidyltransferase, mitochondrial</fullName>
    </submittedName>
</protein>
<dbReference type="SUPFAM" id="SSF81891">
    <property type="entry name" value="Poly A polymerase C-terminal region-like"/>
    <property type="match status" value="1"/>
</dbReference>
<dbReference type="InterPro" id="IPR002646">
    <property type="entry name" value="PolA_pol_head_dom"/>
</dbReference>